<reference evidence="2" key="1">
    <citation type="journal article" date="2021" name="Genome Biol. Evol.">
        <title>A High-Quality Reference Genome for a Parasitic Bivalve with Doubly Uniparental Inheritance (Bivalvia: Unionida).</title>
        <authorList>
            <person name="Smith C.H."/>
        </authorList>
    </citation>
    <scope>NUCLEOTIDE SEQUENCE</scope>
    <source>
        <strain evidence="2">CHS0354</strain>
    </source>
</reference>
<reference evidence="2" key="2">
    <citation type="journal article" date="2021" name="Genome Biol. Evol.">
        <title>Developing a high-quality reference genome for a parasitic bivalve with doubly uniparental inheritance (Bivalvia: Unionida).</title>
        <authorList>
            <person name="Smith C.H."/>
        </authorList>
    </citation>
    <scope>NUCLEOTIDE SEQUENCE</scope>
    <source>
        <strain evidence="2">CHS0354</strain>
        <tissue evidence="2">Mantle</tissue>
    </source>
</reference>
<protein>
    <submittedName>
        <fullName evidence="2">Uncharacterized protein</fullName>
    </submittedName>
</protein>
<evidence type="ECO:0000313" key="2">
    <source>
        <dbReference type="EMBL" id="KAK3612009.1"/>
    </source>
</evidence>
<gene>
    <name evidence="2" type="ORF">CHS0354_021684</name>
</gene>
<organism evidence="2 3">
    <name type="scientific">Potamilus streckersoni</name>
    <dbReference type="NCBI Taxonomy" id="2493646"/>
    <lineage>
        <taxon>Eukaryota</taxon>
        <taxon>Metazoa</taxon>
        <taxon>Spiralia</taxon>
        <taxon>Lophotrochozoa</taxon>
        <taxon>Mollusca</taxon>
        <taxon>Bivalvia</taxon>
        <taxon>Autobranchia</taxon>
        <taxon>Heteroconchia</taxon>
        <taxon>Palaeoheterodonta</taxon>
        <taxon>Unionida</taxon>
        <taxon>Unionoidea</taxon>
        <taxon>Unionidae</taxon>
        <taxon>Ambleminae</taxon>
        <taxon>Lampsilini</taxon>
        <taxon>Potamilus</taxon>
    </lineage>
</organism>
<dbReference type="AlphaFoldDB" id="A0AAE0TKF7"/>
<name>A0AAE0TKF7_9BIVA</name>
<keyword evidence="3" id="KW-1185">Reference proteome</keyword>
<feature type="compositionally biased region" description="Basic and acidic residues" evidence="1">
    <location>
        <begin position="48"/>
        <end position="69"/>
    </location>
</feature>
<proteinExistence type="predicted"/>
<dbReference type="EMBL" id="JAEAOA010001325">
    <property type="protein sequence ID" value="KAK3612009.1"/>
    <property type="molecule type" value="Genomic_DNA"/>
</dbReference>
<dbReference type="Proteomes" id="UP001195483">
    <property type="component" value="Unassembled WGS sequence"/>
</dbReference>
<feature type="compositionally biased region" description="Basic and acidic residues" evidence="1">
    <location>
        <begin position="76"/>
        <end position="95"/>
    </location>
</feature>
<evidence type="ECO:0000256" key="1">
    <source>
        <dbReference type="SAM" id="MobiDB-lite"/>
    </source>
</evidence>
<feature type="region of interest" description="Disordered" evidence="1">
    <location>
        <begin position="48"/>
        <end position="95"/>
    </location>
</feature>
<sequence length="95" mass="11277">MRVRPIPDDGNINLDERDYNEFQVPLSQEKEPKEVIVTFSTILFERKDDQRKSHLYPQERKKERAKGEVIDDEDKELNTNDEKSLETDSKRNNGK</sequence>
<comment type="caution">
    <text evidence="2">The sequence shown here is derived from an EMBL/GenBank/DDBJ whole genome shotgun (WGS) entry which is preliminary data.</text>
</comment>
<accession>A0AAE0TKF7</accession>
<evidence type="ECO:0000313" key="3">
    <source>
        <dbReference type="Proteomes" id="UP001195483"/>
    </source>
</evidence>
<reference evidence="2" key="3">
    <citation type="submission" date="2023-05" db="EMBL/GenBank/DDBJ databases">
        <authorList>
            <person name="Smith C.H."/>
        </authorList>
    </citation>
    <scope>NUCLEOTIDE SEQUENCE</scope>
    <source>
        <strain evidence="2">CHS0354</strain>
        <tissue evidence="2">Mantle</tissue>
    </source>
</reference>